<organism evidence="2 3">
    <name type="scientific">Staurois parvus</name>
    <dbReference type="NCBI Taxonomy" id="386267"/>
    <lineage>
        <taxon>Eukaryota</taxon>
        <taxon>Metazoa</taxon>
        <taxon>Chordata</taxon>
        <taxon>Craniata</taxon>
        <taxon>Vertebrata</taxon>
        <taxon>Euteleostomi</taxon>
        <taxon>Amphibia</taxon>
        <taxon>Batrachia</taxon>
        <taxon>Anura</taxon>
        <taxon>Neobatrachia</taxon>
        <taxon>Ranoidea</taxon>
        <taxon>Ranidae</taxon>
        <taxon>Staurois</taxon>
    </lineage>
</organism>
<dbReference type="EMBL" id="CATNWA010000034">
    <property type="protein sequence ID" value="CAI9532008.1"/>
    <property type="molecule type" value="Genomic_DNA"/>
</dbReference>
<name>A0ABN9A852_9NEOB</name>
<comment type="caution">
    <text evidence="2">The sequence shown here is derived from an EMBL/GenBank/DDBJ whole genome shotgun (WGS) entry which is preliminary data.</text>
</comment>
<protein>
    <recommendedName>
        <fullName evidence="4">POU class 6 homeobox 2</fullName>
    </recommendedName>
</protein>
<accession>A0ABN9A852</accession>
<evidence type="ECO:0008006" key="4">
    <source>
        <dbReference type="Google" id="ProtNLM"/>
    </source>
</evidence>
<dbReference type="Proteomes" id="UP001162483">
    <property type="component" value="Unassembled WGS sequence"/>
</dbReference>
<feature type="compositionally biased region" description="Low complexity" evidence="1">
    <location>
        <begin position="32"/>
        <end position="45"/>
    </location>
</feature>
<evidence type="ECO:0000313" key="2">
    <source>
        <dbReference type="EMBL" id="CAI9532008.1"/>
    </source>
</evidence>
<feature type="non-terminal residue" evidence="2">
    <location>
        <position position="1"/>
    </location>
</feature>
<gene>
    <name evidence="2" type="ORF">SPARVUS_LOCUS93402</name>
</gene>
<feature type="region of interest" description="Disordered" evidence="1">
    <location>
        <begin position="1"/>
        <end position="58"/>
    </location>
</feature>
<evidence type="ECO:0000313" key="3">
    <source>
        <dbReference type="Proteomes" id="UP001162483"/>
    </source>
</evidence>
<sequence>ASNTDSLSISKSPHLGNFQTENAHQATHQDLTSSGHSTSSSSSLSTPPPDSQSPAQHVQGVQRINGVTMGTLTSGIQTVTSAIPTVPGVGAIIGALPANQLAINGIVGALNGVIQTPATLPQPTGLTHGTILPNVTHPISSTLTNSASGLGLLSDQQRQLLLHQQHQQFQQLLSSQQLTPVSYVHDRAMGETERHNRN</sequence>
<reference evidence="2" key="1">
    <citation type="submission" date="2023-05" db="EMBL/GenBank/DDBJ databases">
        <authorList>
            <person name="Stuckert A."/>
        </authorList>
    </citation>
    <scope>NUCLEOTIDE SEQUENCE</scope>
</reference>
<feature type="compositionally biased region" description="Polar residues" evidence="1">
    <location>
        <begin position="1"/>
        <end position="31"/>
    </location>
</feature>
<keyword evidence="3" id="KW-1185">Reference proteome</keyword>
<evidence type="ECO:0000256" key="1">
    <source>
        <dbReference type="SAM" id="MobiDB-lite"/>
    </source>
</evidence>
<proteinExistence type="predicted"/>